<dbReference type="InterPro" id="IPR052353">
    <property type="entry name" value="Benzoxazolinone_Detox_Enz"/>
</dbReference>
<dbReference type="EMBL" id="JBHSRJ010000009">
    <property type="protein sequence ID" value="MFC6045352.1"/>
    <property type="molecule type" value="Genomic_DNA"/>
</dbReference>
<dbReference type="InterPro" id="IPR005302">
    <property type="entry name" value="MoCF_Sase_C"/>
</dbReference>
<dbReference type="SUPFAM" id="SSF50800">
    <property type="entry name" value="PK beta-barrel domain-like"/>
    <property type="match status" value="1"/>
</dbReference>
<dbReference type="InterPro" id="IPR011037">
    <property type="entry name" value="Pyrv_Knase-like_insert_dom_sf"/>
</dbReference>
<accession>A0ABW1LQE9</accession>
<dbReference type="Pfam" id="PF03473">
    <property type="entry name" value="MOSC"/>
    <property type="match status" value="1"/>
</dbReference>
<sequence>MATVLSVNVGMPREAAWAEIGRTSIDKHPVHGPVDVRAMGLEGDQVSDRRHHGGIDQAVYAFAREDLDWWAGELGVAILDGQFGENLTTSGIDVNEAEIGERWQVGDVLLEVRSIRTPCNDFKSWMGRSGYDNTAWVKRFAQVGRPGPYLKVLAEGTIRAGDEISVVHVPGHGVTVSTMFRALTLEPALLPRLLDVPDLLPKARAKAERYVAGERH</sequence>
<dbReference type="PROSITE" id="PS51340">
    <property type="entry name" value="MOSC"/>
    <property type="match status" value="1"/>
</dbReference>
<feature type="domain" description="MOSC" evidence="1">
    <location>
        <begin position="28"/>
        <end position="167"/>
    </location>
</feature>
<evidence type="ECO:0000313" key="2">
    <source>
        <dbReference type="EMBL" id="MFC6045352.1"/>
    </source>
</evidence>
<proteinExistence type="predicted"/>
<dbReference type="RefSeq" id="WP_379158407.1">
    <property type="nucleotide sequence ID" value="NZ_JBHSRJ010000009.1"/>
</dbReference>
<dbReference type="PANTHER" id="PTHR30212:SF2">
    <property type="entry name" value="PROTEIN YIIM"/>
    <property type="match status" value="1"/>
</dbReference>
<reference evidence="3" key="1">
    <citation type="journal article" date="2019" name="Int. J. Syst. Evol. Microbiol.">
        <title>The Global Catalogue of Microorganisms (GCM) 10K type strain sequencing project: providing services to taxonomists for standard genome sequencing and annotation.</title>
        <authorList>
            <consortium name="The Broad Institute Genomics Platform"/>
            <consortium name="The Broad Institute Genome Sequencing Center for Infectious Disease"/>
            <person name="Wu L."/>
            <person name="Ma J."/>
        </authorList>
    </citation>
    <scope>NUCLEOTIDE SEQUENCE [LARGE SCALE GENOMIC DNA]</scope>
    <source>
        <strain evidence="3">CCUG 54522</strain>
    </source>
</reference>
<dbReference type="Proteomes" id="UP001596135">
    <property type="component" value="Unassembled WGS sequence"/>
</dbReference>
<comment type="caution">
    <text evidence="2">The sequence shown here is derived from an EMBL/GenBank/DDBJ whole genome shotgun (WGS) entry which is preliminary data.</text>
</comment>
<organism evidence="2 3">
    <name type="scientific">Nocardioides hankookensis</name>
    <dbReference type="NCBI Taxonomy" id="443157"/>
    <lineage>
        <taxon>Bacteria</taxon>
        <taxon>Bacillati</taxon>
        <taxon>Actinomycetota</taxon>
        <taxon>Actinomycetes</taxon>
        <taxon>Propionibacteriales</taxon>
        <taxon>Nocardioidaceae</taxon>
        <taxon>Nocardioides</taxon>
    </lineage>
</organism>
<dbReference type="Gene3D" id="2.40.33.20">
    <property type="entry name" value="PK beta-barrel domain-like"/>
    <property type="match status" value="1"/>
</dbReference>
<gene>
    <name evidence="2" type="ORF">ACFPYL_19865</name>
</gene>
<keyword evidence="3" id="KW-1185">Reference proteome</keyword>
<dbReference type="PANTHER" id="PTHR30212">
    <property type="entry name" value="PROTEIN YIIM"/>
    <property type="match status" value="1"/>
</dbReference>
<protein>
    <submittedName>
        <fullName evidence="2">MOSC domain-containing protein</fullName>
    </submittedName>
</protein>
<evidence type="ECO:0000259" key="1">
    <source>
        <dbReference type="PROSITE" id="PS51340"/>
    </source>
</evidence>
<evidence type="ECO:0000313" key="3">
    <source>
        <dbReference type="Proteomes" id="UP001596135"/>
    </source>
</evidence>
<name>A0ABW1LQE9_9ACTN</name>